<evidence type="ECO:0000313" key="4">
    <source>
        <dbReference type="Proteomes" id="UP000746612"/>
    </source>
</evidence>
<evidence type="ECO:0000256" key="1">
    <source>
        <dbReference type="SAM" id="Phobius"/>
    </source>
</evidence>
<evidence type="ECO:0000256" key="2">
    <source>
        <dbReference type="SAM" id="SignalP"/>
    </source>
</evidence>
<reference evidence="3" key="1">
    <citation type="submission" date="2021-03" db="EMBL/GenBank/DDBJ databases">
        <authorList>
            <person name="Alouane T."/>
            <person name="Langin T."/>
            <person name="Bonhomme L."/>
        </authorList>
    </citation>
    <scope>NUCLEOTIDE SEQUENCE</scope>
    <source>
        <strain evidence="3">MDC_Fg202</strain>
    </source>
</reference>
<keyword evidence="1" id="KW-0472">Membrane</keyword>
<gene>
    <name evidence="3" type="ORF">MDCFG202_LOCUS50</name>
</gene>
<accession>A0A9N8R6Z1</accession>
<evidence type="ECO:0008006" key="5">
    <source>
        <dbReference type="Google" id="ProtNLM"/>
    </source>
</evidence>
<keyword evidence="1" id="KW-1133">Transmembrane helix</keyword>
<name>A0A9N8R6Z1_GIBZA</name>
<proteinExistence type="predicted"/>
<dbReference type="AlphaFoldDB" id="A0A9N8R6Z1"/>
<feature type="chain" id="PRO_5040156416" description="Apple domain-containing protein" evidence="2">
    <location>
        <begin position="20"/>
        <end position="510"/>
    </location>
</feature>
<feature type="signal peptide" evidence="2">
    <location>
        <begin position="1"/>
        <end position="19"/>
    </location>
</feature>
<organism evidence="3 4">
    <name type="scientific">Gibberella zeae</name>
    <name type="common">Wheat head blight fungus</name>
    <name type="synonym">Fusarium graminearum</name>
    <dbReference type="NCBI Taxonomy" id="5518"/>
    <lineage>
        <taxon>Eukaryota</taxon>
        <taxon>Fungi</taxon>
        <taxon>Dikarya</taxon>
        <taxon>Ascomycota</taxon>
        <taxon>Pezizomycotina</taxon>
        <taxon>Sordariomycetes</taxon>
        <taxon>Hypocreomycetidae</taxon>
        <taxon>Hypocreales</taxon>
        <taxon>Nectriaceae</taxon>
        <taxon>Fusarium</taxon>
    </lineage>
</organism>
<comment type="caution">
    <text evidence="3">The sequence shown here is derived from an EMBL/GenBank/DDBJ whole genome shotgun (WGS) entry which is preliminary data.</text>
</comment>
<dbReference type="Proteomes" id="UP000746612">
    <property type="component" value="Unassembled WGS sequence"/>
</dbReference>
<keyword evidence="2" id="KW-0732">Signal</keyword>
<protein>
    <recommendedName>
        <fullName evidence="5">Apple domain-containing protein</fullName>
    </recommendedName>
</protein>
<sequence length="510" mass="55792">MVAVKTLLFFCAIGAQAWAAGLGATGVVCSTKLDTVSIAPNQIPTSTATVVNKITVIKKVVRKVNVVVVPKAKTTTIRTTSVITTTATADPRVETATSIITSEITVYSTQTSTSVTTSDSTTVTTKYVTETVPTVPGWIAIKSESRYVPRHKVRAEVDDGEIQDSVEPTPVLYAQRVDCVKKKPTTSIKTVTTKVQGKRVTLKAATKSVMSTIVKVSTVTEYPPDLSTTVTLTVYPTTTSWTETTSVSTVVQTVVVESQVPIATEYAACYDSNILMTANGGKVITATSPADIDSLFTYNIGAGYTATSCCEACHKNPSCRYSRFIEAESKCIIQIYPVRNCPTGELYKQQAIGRYFTSVNTLIKSKGFYSNGPCGYFYDGGTDILESLLKYLHQTQFNLAYQPSYNHSKTQTNNIFTMTTNSFGSALPRFDFHQPPAPRFTARLARSLPTAALVTTAAATYCLTYYVLRQQYTMAKAQHNRAVETLNEMKERGDKTDEWVKNDALWWTAF</sequence>
<feature type="transmembrane region" description="Helical" evidence="1">
    <location>
        <begin position="448"/>
        <end position="468"/>
    </location>
</feature>
<evidence type="ECO:0000313" key="3">
    <source>
        <dbReference type="EMBL" id="CAG1962398.1"/>
    </source>
</evidence>
<keyword evidence="1" id="KW-0812">Transmembrane</keyword>
<dbReference type="EMBL" id="CAJPIJ010000001">
    <property type="protein sequence ID" value="CAG1962398.1"/>
    <property type="molecule type" value="Genomic_DNA"/>
</dbReference>